<evidence type="ECO:0000259" key="8">
    <source>
        <dbReference type="Pfam" id="PF05285"/>
    </source>
</evidence>
<gene>
    <name evidence="11" type="ORF">BCV69DRAFT_280463</name>
</gene>
<protein>
    <recommendedName>
        <fullName evidence="6">Protein SDA1</fullName>
    </recommendedName>
</protein>
<feature type="domain" description="SDA1 middle" evidence="8">
    <location>
        <begin position="613"/>
        <end position="799"/>
    </location>
</feature>
<evidence type="ECO:0000256" key="4">
    <source>
        <dbReference type="ARBA" id="ARBA00022927"/>
    </source>
</evidence>
<dbReference type="InterPro" id="IPR048292">
    <property type="entry name" value="SDA1_C"/>
</dbReference>
<dbReference type="RefSeq" id="XP_025350014.1">
    <property type="nucleotide sequence ID" value="XM_025491621.1"/>
</dbReference>
<feature type="compositionally biased region" description="Acidic residues" evidence="7">
    <location>
        <begin position="684"/>
        <end position="707"/>
    </location>
</feature>
<organism evidence="11 12">
    <name type="scientific">Pseudomicrostroma glucosiphilum</name>
    <dbReference type="NCBI Taxonomy" id="1684307"/>
    <lineage>
        <taxon>Eukaryota</taxon>
        <taxon>Fungi</taxon>
        <taxon>Dikarya</taxon>
        <taxon>Basidiomycota</taxon>
        <taxon>Ustilaginomycotina</taxon>
        <taxon>Exobasidiomycetes</taxon>
        <taxon>Microstromatales</taxon>
        <taxon>Microstromatales incertae sedis</taxon>
        <taxon>Pseudomicrostroma</taxon>
    </lineage>
</organism>
<dbReference type="EMBL" id="KZ819322">
    <property type="protein sequence ID" value="PWN22854.1"/>
    <property type="molecule type" value="Genomic_DNA"/>
</dbReference>
<dbReference type="InterPro" id="IPR027312">
    <property type="entry name" value="Sda1"/>
</dbReference>
<dbReference type="AlphaFoldDB" id="A0A316UDD4"/>
<evidence type="ECO:0000256" key="3">
    <source>
        <dbReference type="ARBA" id="ARBA00022517"/>
    </source>
</evidence>
<evidence type="ECO:0000256" key="2">
    <source>
        <dbReference type="ARBA" id="ARBA00022448"/>
    </source>
</evidence>
<feature type="compositionally biased region" description="Basic residues" evidence="7">
    <location>
        <begin position="319"/>
        <end position="329"/>
    </location>
</feature>
<keyword evidence="4 6" id="KW-0653">Protein transport</keyword>
<evidence type="ECO:0000256" key="5">
    <source>
        <dbReference type="ARBA" id="ARBA00023242"/>
    </source>
</evidence>
<keyword evidence="12" id="KW-1185">Reference proteome</keyword>
<reference evidence="11 12" key="1">
    <citation type="journal article" date="2018" name="Mol. Biol. Evol.">
        <title>Broad Genomic Sampling Reveals a Smut Pathogenic Ancestry of the Fungal Clade Ustilaginomycotina.</title>
        <authorList>
            <person name="Kijpornyongpan T."/>
            <person name="Mondo S.J."/>
            <person name="Barry K."/>
            <person name="Sandor L."/>
            <person name="Lee J."/>
            <person name="Lipzen A."/>
            <person name="Pangilinan J."/>
            <person name="LaButti K."/>
            <person name="Hainaut M."/>
            <person name="Henrissat B."/>
            <person name="Grigoriev I.V."/>
            <person name="Spatafora J.W."/>
            <person name="Aime M.C."/>
        </authorList>
    </citation>
    <scope>NUCLEOTIDE SEQUENCE [LARGE SCALE GENOMIC DNA]</scope>
    <source>
        <strain evidence="11 12">MCA 4718</strain>
    </source>
</reference>
<evidence type="ECO:0000313" key="12">
    <source>
        <dbReference type="Proteomes" id="UP000245942"/>
    </source>
</evidence>
<comment type="similarity">
    <text evidence="1 6">Belongs to the SDA1 family.</text>
</comment>
<feature type="compositionally biased region" description="Basic and acidic residues" evidence="7">
    <location>
        <begin position="798"/>
        <end position="807"/>
    </location>
</feature>
<feature type="compositionally biased region" description="Acidic residues" evidence="7">
    <location>
        <begin position="300"/>
        <end position="313"/>
    </location>
</feature>
<evidence type="ECO:0000259" key="9">
    <source>
        <dbReference type="Pfam" id="PF08158"/>
    </source>
</evidence>
<feature type="compositionally biased region" description="Acidic residues" evidence="7">
    <location>
        <begin position="598"/>
        <end position="609"/>
    </location>
</feature>
<dbReference type="STRING" id="1684307.A0A316UDD4"/>
<dbReference type="Pfam" id="PF08158">
    <property type="entry name" value="SDA1_HEAT"/>
    <property type="match status" value="1"/>
</dbReference>
<dbReference type="GO" id="GO:0042273">
    <property type="term" value="P:ribosomal large subunit biogenesis"/>
    <property type="evidence" value="ECO:0007669"/>
    <property type="project" value="UniProtKB-UniRule"/>
</dbReference>
<feature type="region of interest" description="Disordered" evidence="7">
    <location>
        <begin position="526"/>
        <end position="553"/>
    </location>
</feature>
<feature type="compositionally biased region" description="Basic residues" evidence="7">
    <location>
        <begin position="855"/>
        <end position="870"/>
    </location>
</feature>
<feature type="compositionally biased region" description="Acidic residues" evidence="7">
    <location>
        <begin position="579"/>
        <end position="590"/>
    </location>
</feature>
<comment type="subcellular location">
    <subcellularLocation>
        <location evidence="6">Nucleus</location>
        <location evidence="6">Nucleolus</location>
    </subcellularLocation>
</comment>
<accession>A0A316UDD4</accession>
<evidence type="ECO:0000313" key="11">
    <source>
        <dbReference type="EMBL" id="PWN22854.1"/>
    </source>
</evidence>
<feature type="region of interest" description="Disordered" evidence="7">
    <location>
        <begin position="571"/>
        <end position="708"/>
    </location>
</feature>
<evidence type="ECO:0000256" key="6">
    <source>
        <dbReference type="RuleBase" id="RU365057"/>
    </source>
</evidence>
<feature type="compositionally biased region" description="Basic residues" evidence="7">
    <location>
        <begin position="659"/>
        <end position="670"/>
    </location>
</feature>
<proteinExistence type="inferred from homology"/>
<keyword evidence="3 6" id="KW-0690">Ribosome biogenesis</keyword>
<dbReference type="GeneID" id="37013355"/>
<dbReference type="GO" id="GO:0005730">
    <property type="term" value="C:nucleolus"/>
    <property type="evidence" value="ECO:0007669"/>
    <property type="project" value="UniProtKB-SubCell"/>
</dbReference>
<dbReference type="InterPro" id="IPR012977">
    <property type="entry name" value="SDA1_N"/>
</dbReference>
<sequence>MVRAKGGEVQRPSSIIEEGGLRHRSQARGLLNTSNLPALQNLLKRDPEAYTDEFKQQWNHYQSLRAIYAANIGAGVGAEAPGTSAAVVGGQTTNRMGKEQEDRFRELLAFVTQLVPSYPTLTKGFPQDLSNLVIKHHASLSPDLRHSAVRSLVLLRNKDVIGSEELLRTLFPLLSITTSSSLRSLIQATILGDIKNANRQSQNHRLNRVVQGLLFGVIEEGMKGEADGMQHQADKKRAEPKGKSQALWAVRLAADLWRKNIWNDAKTVSLLALACFHPHPKVQTSAVRFFLNDLHHAEDGGETESDSNDEPEIPDISKLKHQRKINKKSRSGDNKVRAAAALAKKRRKEKAAKGEEGTTNFAALYLLNDPQTFGEKLFENLSRGDKRHPIEVKIRLMQLLSRVMGAHKLCVLSFYSYIVKYLAPHQLHITLILVSLAQSVHAETPPDILTPVIRKIADSFVHPGVGPEVVAAGVNSVREIARRQPWCMEETLLEDLINYRKSKDKGVAAAARGLLQLYREVNPGMLKKKDRGKSGSLAIQAGKGPRAYGAPEQGTEGIQGLELLEQHYEDEKAKRAEAGEESNEEDEDDEAGWKDWELESDSDSDDSDDSGGWINVDSEGDSDFDVDYSDSEDGKEGADGSKAKTEGLSAKERAAIAREKRRQLRHKRQARAQSDATGEQSGSESDDEDEDEEENGEKEGGAVEEEEAKISALATSRILTPADYAKLNELRLAAAEAAVSTGGRTGAAAKRDLAYLKARKREAGGREDDLAFLDEADILGPRKKAKADYQERMASIAKGREDREKFGSKKGKKQKDKTSSTTNEQKSKGKNFGMVSKSWAVRSKKKASLREKSRALKKHKEKQAKMKGKH</sequence>
<dbReference type="Pfam" id="PF21638">
    <property type="entry name" value="SDA1_C"/>
    <property type="match status" value="1"/>
</dbReference>
<feature type="region of interest" description="Disordered" evidence="7">
    <location>
        <begin position="299"/>
        <end position="355"/>
    </location>
</feature>
<dbReference type="SUPFAM" id="SSF48371">
    <property type="entry name" value="ARM repeat"/>
    <property type="match status" value="1"/>
</dbReference>
<feature type="compositionally biased region" description="Basic and acidic residues" evidence="7">
    <location>
        <begin position="632"/>
        <end position="658"/>
    </location>
</feature>
<feature type="domain" description="SDA1 C-terminal" evidence="10">
    <location>
        <begin position="819"/>
        <end position="866"/>
    </location>
</feature>
<dbReference type="GO" id="GO:0015031">
    <property type="term" value="P:protein transport"/>
    <property type="evidence" value="ECO:0007669"/>
    <property type="project" value="UniProtKB-KW"/>
</dbReference>
<dbReference type="Proteomes" id="UP000245942">
    <property type="component" value="Unassembled WGS sequence"/>
</dbReference>
<keyword evidence="2 6" id="KW-0813">Transport</keyword>
<dbReference type="GO" id="GO:0000055">
    <property type="term" value="P:ribosomal large subunit export from nucleus"/>
    <property type="evidence" value="ECO:0007669"/>
    <property type="project" value="UniProtKB-UniRule"/>
</dbReference>
<keyword evidence="5 6" id="KW-0539">Nucleus</keyword>
<feature type="region of interest" description="Disordered" evidence="7">
    <location>
        <begin position="781"/>
        <end position="870"/>
    </location>
</feature>
<dbReference type="PANTHER" id="PTHR12730:SF0">
    <property type="entry name" value="PROTEIN SDA1 HOMOLOG"/>
    <property type="match status" value="1"/>
</dbReference>
<dbReference type="InterPro" id="IPR016024">
    <property type="entry name" value="ARM-type_fold"/>
</dbReference>
<evidence type="ECO:0000259" key="10">
    <source>
        <dbReference type="Pfam" id="PF21638"/>
    </source>
</evidence>
<evidence type="ECO:0000256" key="7">
    <source>
        <dbReference type="SAM" id="MobiDB-lite"/>
    </source>
</evidence>
<evidence type="ECO:0000256" key="1">
    <source>
        <dbReference type="ARBA" id="ARBA00005783"/>
    </source>
</evidence>
<dbReference type="InterPro" id="IPR007949">
    <property type="entry name" value="SDA1_MD"/>
</dbReference>
<dbReference type="OrthoDB" id="2196187at2759"/>
<comment type="function">
    <text evidence="6">Required for 60S pre-ribosomal subunits export to the cytoplasm.</text>
</comment>
<feature type="compositionally biased region" description="Acidic residues" evidence="7">
    <location>
        <begin position="618"/>
        <end position="631"/>
    </location>
</feature>
<dbReference type="PANTHER" id="PTHR12730">
    <property type="entry name" value="HSDA/SDA1-RELATED"/>
    <property type="match status" value="1"/>
</dbReference>
<feature type="domain" description="SDA1 N-terminal" evidence="9">
    <location>
        <begin position="110"/>
        <end position="503"/>
    </location>
</feature>
<dbReference type="Pfam" id="PF05285">
    <property type="entry name" value="SDA1_dom"/>
    <property type="match status" value="1"/>
</dbReference>
<name>A0A316UDD4_9BASI</name>